<comment type="caution">
    <text evidence="2">The sequence shown here is derived from an EMBL/GenBank/DDBJ whole genome shotgun (WGS) entry which is preliminary data.</text>
</comment>
<sequence>MKPFIALITLACTFLPRTASSFLPSSLYGGAGGISSWGSPDSGALSGFGGGLGGISQWGGGLSDGGFSPYGGGISPILGESGGFLGGYGNGGISPWGAQNHLGLGGYESSPFPQYGGIGGIGGIGGVSQFGLPDVGGYGGPGYGSWGVPDGGVSRSFFGGGLSPYGGSGLNSFGSSLYPNPLLGGSYGYGSSIPQHLGGLGQLGYGGGGVFPSGVDPSGFQLGGSSYTSPLISSFRSSVISKRSAE</sequence>
<accession>A0A5N4A928</accession>
<dbReference type="Proteomes" id="UP000327044">
    <property type="component" value="Unassembled WGS sequence"/>
</dbReference>
<reference evidence="2 3" key="1">
    <citation type="journal article" date="2018" name="Elife">
        <title>Firefly genomes illuminate parallel origins of bioluminescence in beetles.</title>
        <authorList>
            <person name="Fallon T.R."/>
            <person name="Lower S.E."/>
            <person name="Chang C.H."/>
            <person name="Bessho-Uehara M."/>
            <person name="Martin G.J."/>
            <person name="Bewick A.J."/>
            <person name="Behringer M."/>
            <person name="Debat H.J."/>
            <person name="Wong I."/>
            <person name="Day J.C."/>
            <person name="Suvorov A."/>
            <person name="Silva C.J."/>
            <person name="Stanger-Hall K.F."/>
            <person name="Hall D.W."/>
            <person name="Schmitz R.J."/>
            <person name="Nelson D.R."/>
            <person name="Lewis S.M."/>
            <person name="Shigenobu S."/>
            <person name="Bybee S.M."/>
            <person name="Larracuente A.M."/>
            <person name="Oba Y."/>
            <person name="Weng J.K."/>
        </authorList>
    </citation>
    <scope>NUCLEOTIDE SEQUENCE [LARGE SCALE GENOMIC DNA]</scope>
    <source>
        <strain evidence="2">1611_PpyrPB1</strain>
        <tissue evidence="2">Whole body</tissue>
    </source>
</reference>
<evidence type="ECO:0000313" key="2">
    <source>
        <dbReference type="EMBL" id="KAB0793830.1"/>
    </source>
</evidence>
<feature type="signal peptide" evidence="1">
    <location>
        <begin position="1"/>
        <end position="20"/>
    </location>
</feature>
<gene>
    <name evidence="2" type="ORF">PPYR_13450</name>
</gene>
<evidence type="ECO:0000313" key="3">
    <source>
        <dbReference type="Proteomes" id="UP000327044"/>
    </source>
</evidence>
<feature type="chain" id="PRO_5024309056" evidence="1">
    <location>
        <begin position="21"/>
        <end position="246"/>
    </location>
</feature>
<keyword evidence="1" id="KW-0732">Signal</keyword>
<proteinExistence type="predicted"/>
<dbReference type="AlphaFoldDB" id="A0A5N4A928"/>
<evidence type="ECO:0000256" key="1">
    <source>
        <dbReference type="SAM" id="SignalP"/>
    </source>
</evidence>
<dbReference type="EMBL" id="VVIM01000009">
    <property type="protein sequence ID" value="KAB0793830.1"/>
    <property type="molecule type" value="Genomic_DNA"/>
</dbReference>
<protein>
    <submittedName>
        <fullName evidence="2">Uncharacterized protein</fullName>
    </submittedName>
</protein>
<dbReference type="InParanoid" id="A0A5N4A928"/>
<name>A0A5N4A928_PHOPY</name>
<organism evidence="2 3">
    <name type="scientific">Photinus pyralis</name>
    <name type="common">Common eastern firefly</name>
    <name type="synonym">Lampyris pyralis</name>
    <dbReference type="NCBI Taxonomy" id="7054"/>
    <lineage>
        <taxon>Eukaryota</taxon>
        <taxon>Metazoa</taxon>
        <taxon>Ecdysozoa</taxon>
        <taxon>Arthropoda</taxon>
        <taxon>Hexapoda</taxon>
        <taxon>Insecta</taxon>
        <taxon>Pterygota</taxon>
        <taxon>Neoptera</taxon>
        <taxon>Endopterygota</taxon>
        <taxon>Coleoptera</taxon>
        <taxon>Polyphaga</taxon>
        <taxon>Elateriformia</taxon>
        <taxon>Elateroidea</taxon>
        <taxon>Lampyridae</taxon>
        <taxon>Lampyrinae</taxon>
        <taxon>Photinus</taxon>
    </lineage>
</organism>
<keyword evidence="3" id="KW-1185">Reference proteome</keyword>